<comment type="similarity">
    <text evidence="1 3">Belongs to the short-chain dehydrogenases/reductases (SDR) family.</text>
</comment>
<dbReference type="RefSeq" id="WP_085266708.1">
    <property type="nucleotide sequence ID" value="NZ_JACKVG010000011.1"/>
</dbReference>
<dbReference type="CDD" id="cd05233">
    <property type="entry name" value="SDR_c"/>
    <property type="match status" value="1"/>
</dbReference>
<comment type="caution">
    <text evidence="5">The sequence shown here is derived from an EMBL/GenBank/DDBJ whole genome shotgun (WGS) entry which is preliminary data.</text>
</comment>
<dbReference type="PANTHER" id="PTHR42760:SF133">
    <property type="entry name" value="3-OXOACYL-[ACYL-CARRIER-PROTEIN] REDUCTASE"/>
    <property type="match status" value="1"/>
</dbReference>
<dbReference type="AlphaFoldDB" id="A0A1X1Y7X1"/>
<dbReference type="SUPFAM" id="SSF51735">
    <property type="entry name" value="NAD(P)-binding Rossmann-fold domains"/>
    <property type="match status" value="1"/>
</dbReference>
<dbReference type="Pfam" id="PF13561">
    <property type="entry name" value="adh_short_C2"/>
    <property type="match status" value="1"/>
</dbReference>
<evidence type="ECO:0000313" key="5">
    <source>
        <dbReference type="EMBL" id="ORW07166.1"/>
    </source>
</evidence>
<dbReference type="EMBL" id="LQPG01000053">
    <property type="protein sequence ID" value="ORW07166.1"/>
    <property type="molecule type" value="Genomic_DNA"/>
</dbReference>
<name>A0A1X1Y7X1_9MYCO</name>
<feature type="domain" description="Ketoreductase" evidence="4">
    <location>
        <begin position="17"/>
        <end position="213"/>
    </location>
</feature>
<dbReference type="InterPro" id="IPR036291">
    <property type="entry name" value="NAD(P)-bd_dom_sf"/>
</dbReference>
<keyword evidence="6" id="KW-1185">Reference proteome</keyword>
<dbReference type="Pfam" id="PF00106">
    <property type="entry name" value="adh_short"/>
    <property type="match status" value="1"/>
</dbReference>
<protein>
    <submittedName>
        <fullName evidence="5">3-oxoacyl-ACP reductase</fullName>
    </submittedName>
</protein>
<dbReference type="GO" id="GO:0048038">
    <property type="term" value="F:quinone binding"/>
    <property type="evidence" value="ECO:0007669"/>
    <property type="project" value="TreeGrafter"/>
</dbReference>
<dbReference type="Proteomes" id="UP000193866">
    <property type="component" value="Unassembled WGS sequence"/>
</dbReference>
<dbReference type="InterPro" id="IPR002347">
    <property type="entry name" value="SDR_fam"/>
</dbReference>
<dbReference type="InterPro" id="IPR057326">
    <property type="entry name" value="KR_dom"/>
</dbReference>
<evidence type="ECO:0000256" key="2">
    <source>
        <dbReference type="ARBA" id="ARBA00023002"/>
    </source>
</evidence>
<dbReference type="PROSITE" id="PS00061">
    <property type="entry name" value="ADH_SHORT"/>
    <property type="match status" value="1"/>
</dbReference>
<dbReference type="OrthoDB" id="9804774at2"/>
<dbReference type="PRINTS" id="PR00081">
    <property type="entry name" value="GDHRDH"/>
</dbReference>
<reference evidence="5 6" key="1">
    <citation type="submission" date="2016-01" db="EMBL/GenBank/DDBJ databases">
        <title>The new phylogeny of the genus Mycobacterium.</title>
        <authorList>
            <person name="Tarcisio F."/>
            <person name="Conor M."/>
            <person name="Antonella G."/>
            <person name="Elisabetta G."/>
            <person name="Giulia F.S."/>
            <person name="Sara T."/>
            <person name="Anna F."/>
            <person name="Clotilde B."/>
            <person name="Roberto B."/>
            <person name="Veronica D.S."/>
            <person name="Fabio R."/>
            <person name="Monica P."/>
            <person name="Olivier J."/>
            <person name="Enrico T."/>
            <person name="Nicola S."/>
        </authorList>
    </citation>
    <scope>NUCLEOTIDE SEQUENCE [LARGE SCALE GENOMIC DNA]</scope>
    <source>
        <strain evidence="5 6">DSM 45394</strain>
    </source>
</reference>
<dbReference type="PRINTS" id="PR00080">
    <property type="entry name" value="SDRFAMILY"/>
</dbReference>
<dbReference type="SMART" id="SM00822">
    <property type="entry name" value="PKS_KR"/>
    <property type="match status" value="1"/>
</dbReference>
<evidence type="ECO:0000313" key="6">
    <source>
        <dbReference type="Proteomes" id="UP000193866"/>
    </source>
</evidence>
<dbReference type="STRING" id="1108812.AWC16_22015"/>
<dbReference type="Gene3D" id="3.40.50.720">
    <property type="entry name" value="NAD(P)-binding Rossmann-like Domain"/>
    <property type="match status" value="1"/>
</dbReference>
<accession>A0A1X1Y7X1</accession>
<gene>
    <name evidence="5" type="ORF">AWC16_22015</name>
</gene>
<evidence type="ECO:0000256" key="1">
    <source>
        <dbReference type="ARBA" id="ARBA00006484"/>
    </source>
</evidence>
<dbReference type="GO" id="GO:0006633">
    <property type="term" value="P:fatty acid biosynthetic process"/>
    <property type="evidence" value="ECO:0007669"/>
    <property type="project" value="TreeGrafter"/>
</dbReference>
<proteinExistence type="inferred from homology"/>
<dbReference type="InterPro" id="IPR020904">
    <property type="entry name" value="Sc_DH/Rdtase_CS"/>
</dbReference>
<dbReference type="GO" id="GO:0016616">
    <property type="term" value="F:oxidoreductase activity, acting on the CH-OH group of donors, NAD or NADP as acceptor"/>
    <property type="evidence" value="ECO:0007669"/>
    <property type="project" value="TreeGrafter"/>
</dbReference>
<sequence>MNLPIEPTLRSEMLADRVAVVTGGSRGIGGATATMLAANGARVVIADVDEVKAADTAAELNAAFGAGVAEFFVGDLVAPGVCDDLVSYTLDTCGALDIVVNNAGYAWDGRVHAMTDDQFQAMLDIHLVVPFRLARACAPVFRSAANADAHTDPPRHRKTVMVSSMAGEWGLDGAANYAAAKAGLLGLMRSLALEWGAMRVNVNAVAFGVIQTRFALPQSDREVIRTGGREIKVGMPAKQAQRLGVTIDPDSPPSDAEMYSAKPLPGITLGRTGTIREAADAILWLCSPLSDYVTGQTIAVNGGARGGMS</sequence>
<keyword evidence="2" id="KW-0560">Oxidoreductase</keyword>
<dbReference type="PANTHER" id="PTHR42760">
    <property type="entry name" value="SHORT-CHAIN DEHYDROGENASES/REDUCTASES FAMILY MEMBER"/>
    <property type="match status" value="1"/>
</dbReference>
<evidence type="ECO:0000259" key="4">
    <source>
        <dbReference type="SMART" id="SM00822"/>
    </source>
</evidence>
<evidence type="ECO:0000256" key="3">
    <source>
        <dbReference type="RuleBase" id="RU000363"/>
    </source>
</evidence>
<organism evidence="5 6">
    <name type="scientific">Mycolicibacter longobardus</name>
    <dbReference type="NCBI Taxonomy" id="1108812"/>
    <lineage>
        <taxon>Bacteria</taxon>
        <taxon>Bacillati</taxon>
        <taxon>Actinomycetota</taxon>
        <taxon>Actinomycetes</taxon>
        <taxon>Mycobacteriales</taxon>
        <taxon>Mycobacteriaceae</taxon>
        <taxon>Mycolicibacter</taxon>
    </lineage>
</organism>